<evidence type="ECO:0000256" key="5">
    <source>
        <dbReference type="ARBA" id="ARBA00022741"/>
    </source>
</evidence>
<dbReference type="PANTHER" id="PTHR46390">
    <property type="entry name" value="MANNOSE-1-PHOSPHATE GUANYLYLTRANSFERASE"/>
    <property type="match status" value="1"/>
</dbReference>
<accession>A0A1H0PQG1</accession>
<keyword evidence="10" id="KW-1185">Reference proteome</keyword>
<dbReference type="SUPFAM" id="SSF159283">
    <property type="entry name" value="Guanosine diphospho-D-mannose pyrophosphorylase/mannose-6-phosphate isomerase linker domain"/>
    <property type="match status" value="1"/>
</dbReference>
<feature type="domain" description="Nucleotidyl transferase" evidence="8">
    <location>
        <begin position="13"/>
        <end position="291"/>
    </location>
</feature>
<dbReference type="Pfam" id="PF00483">
    <property type="entry name" value="NTP_transferase"/>
    <property type="match status" value="1"/>
</dbReference>
<dbReference type="GO" id="GO:0004475">
    <property type="term" value="F:mannose-1-phosphate guanylyltransferase (GTP) activity"/>
    <property type="evidence" value="ECO:0007669"/>
    <property type="project" value="UniProtKB-EC"/>
</dbReference>
<dbReference type="InterPro" id="IPR029044">
    <property type="entry name" value="Nucleotide-diphossugar_trans"/>
</dbReference>
<protein>
    <recommendedName>
        <fullName evidence="2">mannose-1-phosphate guanylyltransferase</fullName>
        <ecNumber evidence="2">2.7.7.13</ecNumber>
    </recommendedName>
</protein>
<dbReference type="GO" id="GO:0005525">
    <property type="term" value="F:GTP binding"/>
    <property type="evidence" value="ECO:0007669"/>
    <property type="project" value="UniProtKB-KW"/>
</dbReference>
<evidence type="ECO:0000313" key="10">
    <source>
        <dbReference type="Proteomes" id="UP000198597"/>
    </source>
</evidence>
<dbReference type="Gene3D" id="3.90.550.10">
    <property type="entry name" value="Spore Coat Polysaccharide Biosynthesis Protein SpsA, Chain A"/>
    <property type="match status" value="1"/>
</dbReference>
<comment type="similarity">
    <text evidence="1">Belongs to the mannose-6-phosphate isomerase type 2 family.</text>
</comment>
<dbReference type="PANTHER" id="PTHR46390:SF1">
    <property type="entry name" value="MANNOSE-1-PHOSPHATE GUANYLYLTRANSFERASE"/>
    <property type="match status" value="1"/>
</dbReference>
<dbReference type="Proteomes" id="UP000198597">
    <property type="component" value="Unassembled WGS sequence"/>
</dbReference>
<dbReference type="CDD" id="cd02509">
    <property type="entry name" value="GDP-M1P_Guanylyltransferase"/>
    <property type="match status" value="1"/>
</dbReference>
<dbReference type="InterPro" id="IPR051161">
    <property type="entry name" value="Mannose-6P_isomerase_type2"/>
</dbReference>
<evidence type="ECO:0000259" key="8">
    <source>
        <dbReference type="Pfam" id="PF00483"/>
    </source>
</evidence>
<sequence>MHINKGEDKMLCALIMAGGKGTRFWPLSTEKKPKQFLNLIGEETMIQTTVNRIIPIIPIERVFVCTAAIYVDLVKEQLPEIPDRNIIVEPQGRNTAPCIALSALVIKKYYKNANMVVLPADHLIRNEEKFREIIEISNEYLKENKKAIVTLGMKPDRPEIGYGYIKYGNEGLKIRGNSVIKVEKFVEKPNLETAKTYLENGSYLWNGGMFLWNIENILNEIKTYLPNTYEAIKGIEDVKEEELQILINNEYGKTDSISIDYGILEKSNEIYVVPSEIGWDDVGSWEAIERYRERDTMGNIHVGNINSIDSQDNLVIASNQKVIIDGLSGIYVIENNGQIIIGNKENVSNIKKLKSIV</sequence>
<keyword evidence="4 9" id="KW-0548">Nucleotidyltransferase</keyword>
<evidence type="ECO:0000256" key="3">
    <source>
        <dbReference type="ARBA" id="ARBA00022679"/>
    </source>
</evidence>
<keyword evidence="6" id="KW-0342">GTP-binding</keyword>
<name>A0A1H0PQG1_9CLOT</name>
<evidence type="ECO:0000313" key="9">
    <source>
        <dbReference type="EMBL" id="SDP06796.1"/>
    </source>
</evidence>
<dbReference type="EC" id="2.7.7.13" evidence="2"/>
<dbReference type="InterPro" id="IPR005835">
    <property type="entry name" value="NTP_transferase_dom"/>
</dbReference>
<organism evidence="9 10">
    <name type="scientific">Clostridium gasigenes</name>
    <dbReference type="NCBI Taxonomy" id="94869"/>
    <lineage>
        <taxon>Bacteria</taxon>
        <taxon>Bacillati</taxon>
        <taxon>Bacillota</taxon>
        <taxon>Clostridia</taxon>
        <taxon>Eubacteriales</taxon>
        <taxon>Clostridiaceae</taxon>
        <taxon>Clostridium</taxon>
    </lineage>
</organism>
<evidence type="ECO:0000256" key="2">
    <source>
        <dbReference type="ARBA" id="ARBA00012387"/>
    </source>
</evidence>
<evidence type="ECO:0000256" key="4">
    <source>
        <dbReference type="ARBA" id="ARBA00022695"/>
    </source>
</evidence>
<keyword evidence="5" id="KW-0547">Nucleotide-binding</keyword>
<dbReference type="AlphaFoldDB" id="A0A1H0PQG1"/>
<keyword evidence="3 9" id="KW-0808">Transferase</keyword>
<dbReference type="STRING" id="94869.SAMN04488529_10214"/>
<gene>
    <name evidence="9" type="ORF">SAMN04488529_10214</name>
</gene>
<comment type="catalytic activity">
    <reaction evidence="7">
        <text>alpha-D-mannose 1-phosphate + GTP + H(+) = GDP-alpha-D-mannose + diphosphate</text>
        <dbReference type="Rhea" id="RHEA:15229"/>
        <dbReference type="ChEBI" id="CHEBI:15378"/>
        <dbReference type="ChEBI" id="CHEBI:33019"/>
        <dbReference type="ChEBI" id="CHEBI:37565"/>
        <dbReference type="ChEBI" id="CHEBI:57527"/>
        <dbReference type="ChEBI" id="CHEBI:58409"/>
        <dbReference type="EC" id="2.7.7.13"/>
    </reaction>
</comment>
<dbReference type="FunFam" id="3.90.550.10:FF:000046">
    <property type="entry name" value="Mannose-1-phosphate guanylyltransferase (GDP)"/>
    <property type="match status" value="1"/>
</dbReference>
<evidence type="ECO:0000256" key="7">
    <source>
        <dbReference type="ARBA" id="ARBA00047343"/>
    </source>
</evidence>
<dbReference type="GO" id="GO:0009298">
    <property type="term" value="P:GDP-mannose biosynthetic process"/>
    <property type="evidence" value="ECO:0007669"/>
    <property type="project" value="TreeGrafter"/>
</dbReference>
<dbReference type="InterPro" id="IPR049577">
    <property type="entry name" value="GMPP_N"/>
</dbReference>
<proteinExistence type="inferred from homology"/>
<dbReference type="EMBL" id="FNJM01000002">
    <property type="protein sequence ID" value="SDP06796.1"/>
    <property type="molecule type" value="Genomic_DNA"/>
</dbReference>
<evidence type="ECO:0000256" key="1">
    <source>
        <dbReference type="ARBA" id="ARBA00006115"/>
    </source>
</evidence>
<dbReference type="SUPFAM" id="SSF53448">
    <property type="entry name" value="Nucleotide-diphospho-sugar transferases"/>
    <property type="match status" value="1"/>
</dbReference>
<evidence type="ECO:0000256" key="6">
    <source>
        <dbReference type="ARBA" id="ARBA00023134"/>
    </source>
</evidence>
<reference evidence="9 10" key="1">
    <citation type="submission" date="2016-10" db="EMBL/GenBank/DDBJ databases">
        <authorList>
            <person name="de Groot N.N."/>
        </authorList>
    </citation>
    <scope>NUCLEOTIDE SEQUENCE [LARGE SCALE GENOMIC DNA]</scope>
    <source>
        <strain evidence="9 10">DSM 12272</strain>
    </source>
</reference>